<reference evidence="1 2" key="1">
    <citation type="journal article" date="2017" name="Int. J. Syst. Evol. Microbiol.">
        <title>Bacillus notoginsengisoli sp. nov., a novel bacterium isolated from the rhizosphere of Panax notoginseng.</title>
        <authorList>
            <person name="Zhang M.Y."/>
            <person name="Cheng J."/>
            <person name="Cai Y."/>
            <person name="Zhang T.Y."/>
            <person name="Wu Y.Y."/>
            <person name="Manikprabhu D."/>
            <person name="Li W.J."/>
            <person name="Zhang Y.X."/>
        </authorList>
    </citation>
    <scope>NUCLEOTIDE SEQUENCE [LARGE SCALE GENOMIC DNA]</scope>
    <source>
        <strain evidence="1 2">JCM 30743</strain>
    </source>
</reference>
<dbReference type="InterPro" id="IPR020108">
    <property type="entry name" value="Spore_coat_CotD"/>
</dbReference>
<dbReference type="Proteomes" id="UP000284416">
    <property type="component" value="Unassembled WGS sequence"/>
</dbReference>
<evidence type="ECO:0000313" key="1">
    <source>
        <dbReference type="EMBL" id="RHW41296.1"/>
    </source>
</evidence>
<dbReference type="RefSeq" id="WP_118920670.1">
    <property type="nucleotide sequence ID" value="NZ_QWEG01000005.1"/>
</dbReference>
<name>A0A417YVH3_9BACI</name>
<evidence type="ECO:0008006" key="3">
    <source>
        <dbReference type="Google" id="ProtNLM"/>
    </source>
</evidence>
<organism evidence="1 2">
    <name type="scientific">Neobacillus notoginsengisoli</name>
    <dbReference type="NCBI Taxonomy" id="1578198"/>
    <lineage>
        <taxon>Bacteria</taxon>
        <taxon>Bacillati</taxon>
        <taxon>Bacillota</taxon>
        <taxon>Bacilli</taxon>
        <taxon>Bacillales</taxon>
        <taxon>Bacillaceae</taxon>
        <taxon>Neobacillus</taxon>
    </lineage>
</organism>
<dbReference type="AlphaFoldDB" id="A0A417YVH3"/>
<dbReference type="OrthoDB" id="2455195at2"/>
<proteinExistence type="predicted"/>
<evidence type="ECO:0000313" key="2">
    <source>
        <dbReference type="Proteomes" id="UP000284416"/>
    </source>
</evidence>
<sequence>MFMRPGNRGMFMPGMPMQVNHEYSTVIIPHLHPVHGITVHHQRIIHEHYFPHQHSSVGNIVYHHHLPPRN</sequence>
<gene>
    <name evidence="1" type="ORF">D1B31_10215</name>
</gene>
<dbReference type="Pfam" id="PF11122">
    <property type="entry name" value="Spore-coat_CotD"/>
    <property type="match status" value="1"/>
</dbReference>
<keyword evidence="2" id="KW-1185">Reference proteome</keyword>
<accession>A0A417YVH3</accession>
<dbReference type="EMBL" id="QWEG01000005">
    <property type="protein sequence ID" value="RHW41296.1"/>
    <property type="molecule type" value="Genomic_DNA"/>
</dbReference>
<comment type="caution">
    <text evidence="1">The sequence shown here is derived from an EMBL/GenBank/DDBJ whole genome shotgun (WGS) entry which is preliminary data.</text>
</comment>
<protein>
    <recommendedName>
        <fullName evidence="3">Spore coat protein</fullName>
    </recommendedName>
</protein>